<proteinExistence type="inferred from homology"/>
<dbReference type="Proteomes" id="UP000228987">
    <property type="component" value="Unassembled WGS sequence"/>
</dbReference>
<evidence type="ECO:0000313" key="6">
    <source>
        <dbReference type="EMBL" id="PCJ43322.1"/>
    </source>
</evidence>
<dbReference type="InterPro" id="IPR053876">
    <property type="entry name" value="Phage_int_M"/>
</dbReference>
<dbReference type="Gene3D" id="3.30.160.390">
    <property type="entry name" value="Integrase, DNA-binding domain"/>
    <property type="match status" value="1"/>
</dbReference>
<protein>
    <submittedName>
        <fullName evidence="6">Integrase</fullName>
    </submittedName>
</protein>
<dbReference type="GO" id="GO:0015074">
    <property type="term" value="P:DNA integration"/>
    <property type="evidence" value="ECO:0007669"/>
    <property type="project" value="UniProtKB-KW"/>
</dbReference>
<dbReference type="InterPro" id="IPR010998">
    <property type="entry name" value="Integrase_recombinase_N"/>
</dbReference>
<dbReference type="InterPro" id="IPR050808">
    <property type="entry name" value="Phage_Integrase"/>
</dbReference>
<dbReference type="Gene3D" id="1.10.443.10">
    <property type="entry name" value="Intergrase catalytic core"/>
    <property type="match status" value="1"/>
</dbReference>
<dbReference type="InterPro" id="IPR013762">
    <property type="entry name" value="Integrase-like_cat_sf"/>
</dbReference>
<dbReference type="PANTHER" id="PTHR30629:SF6">
    <property type="entry name" value="PROPHAGE INTEGRASE INTA-RELATED"/>
    <property type="match status" value="1"/>
</dbReference>
<dbReference type="GO" id="GO:0006310">
    <property type="term" value="P:DNA recombination"/>
    <property type="evidence" value="ECO:0007669"/>
    <property type="project" value="UniProtKB-KW"/>
</dbReference>
<dbReference type="PROSITE" id="PS51898">
    <property type="entry name" value="TYR_RECOMBINASE"/>
    <property type="match status" value="1"/>
</dbReference>
<dbReference type="Pfam" id="PF13356">
    <property type="entry name" value="Arm-DNA-bind_3"/>
    <property type="match status" value="1"/>
</dbReference>
<evidence type="ECO:0000256" key="2">
    <source>
        <dbReference type="ARBA" id="ARBA00022908"/>
    </source>
</evidence>
<evidence type="ECO:0000256" key="3">
    <source>
        <dbReference type="ARBA" id="ARBA00023125"/>
    </source>
</evidence>
<dbReference type="InterPro" id="IPR025166">
    <property type="entry name" value="Integrase_DNA_bind_dom"/>
</dbReference>
<dbReference type="CDD" id="cd00801">
    <property type="entry name" value="INT_P4_C"/>
    <property type="match status" value="1"/>
</dbReference>
<evidence type="ECO:0000313" key="7">
    <source>
        <dbReference type="Proteomes" id="UP000228987"/>
    </source>
</evidence>
<dbReference type="InterPro" id="IPR011010">
    <property type="entry name" value="DNA_brk_join_enz"/>
</dbReference>
<dbReference type="Gene3D" id="1.10.150.130">
    <property type="match status" value="1"/>
</dbReference>
<keyword evidence="4" id="KW-0233">DNA recombination</keyword>
<keyword evidence="3" id="KW-0238">DNA-binding</keyword>
<reference evidence="7" key="1">
    <citation type="submission" date="2017-08" db="EMBL/GenBank/DDBJ databases">
        <title>A dynamic microbial community with high functional redundancy inhabits the cold, oxic subseafloor aquifer.</title>
        <authorList>
            <person name="Tully B.J."/>
            <person name="Wheat C.G."/>
            <person name="Glazer B.T."/>
            <person name="Huber J.A."/>
        </authorList>
    </citation>
    <scope>NUCLEOTIDE SEQUENCE [LARGE SCALE GENOMIC DNA]</scope>
</reference>
<comment type="similarity">
    <text evidence="1">Belongs to the 'phage' integrase family.</text>
</comment>
<sequence>MPKTTKQLSDTEVKLARPKAKEYNLADGKGLYLRVKPIGSKLWIFNYSRPISKKRANLGLGSYPELSLSEARLKAQELRNVLANDIDPQEYRQEKKQKASEAQDNTFQHVANKWLKLKQPNISESYYKMISNRLNKYIFSKLGKVPIHKINAVNTIKVLTPLADENKLETVKKLCRWVNEIMMYAVNTGVIHSNPLAGIRKAFNAPKVVNLPTIKPSELPELMARLNVANTKLVTRCLLEWQLHTMVRPAEAAGTRWDEIDLKQKLWTIPIERMKMNRPHIVPLTEQTLSILDILKPLSGHREFVFPSDHDPKRSANSQSANRALKRMGFHNRLVSHGLRALASTTLNEQGFEPDVIEAALAHVDKNAIRAAYNRSDYLEKRKKLMCWWSEHIEAAANGSMSLSGSRKFRLVK</sequence>
<evidence type="ECO:0000259" key="5">
    <source>
        <dbReference type="PROSITE" id="PS51898"/>
    </source>
</evidence>
<dbReference type="AlphaFoldDB" id="A0A2A5CHR5"/>
<dbReference type="Pfam" id="PF00589">
    <property type="entry name" value="Phage_integrase"/>
    <property type="match status" value="1"/>
</dbReference>
<dbReference type="SUPFAM" id="SSF56349">
    <property type="entry name" value="DNA breaking-rejoining enzymes"/>
    <property type="match status" value="1"/>
</dbReference>
<dbReference type="Pfam" id="PF22022">
    <property type="entry name" value="Phage_int_M"/>
    <property type="match status" value="1"/>
</dbReference>
<dbReference type="NCBIfam" id="NF007246">
    <property type="entry name" value="PRK09692.1"/>
    <property type="match status" value="1"/>
</dbReference>
<keyword evidence="2" id="KW-0229">DNA integration</keyword>
<accession>A0A2A5CHR5</accession>
<dbReference type="EMBL" id="NVWI01000001">
    <property type="protein sequence ID" value="PCJ43322.1"/>
    <property type="molecule type" value="Genomic_DNA"/>
</dbReference>
<evidence type="ECO:0000256" key="4">
    <source>
        <dbReference type="ARBA" id="ARBA00023172"/>
    </source>
</evidence>
<dbReference type="InterPro" id="IPR002104">
    <property type="entry name" value="Integrase_catalytic"/>
</dbReference>
<dbReference type="InterPro" id="IPR038488">
    <property type="entry name" value="Integrase_DNA-bd_sf"/>
</dbReference>
<name>A0A2A5CHR5_9GAMM</name>
<comment type="caution">
    <text evidence="6">The sequence shown here is derived from an EMBL/GenBank/DDBJ whole genome shotgun (WGS) entry which is preliminary data.</text>
</comment>
<dbReference type="PANTHER" id="PTHR30629">
    <property type="entry name" value="PROPHAGE INTEGRASE"/>
    <property type="match status" value="1"/>
</dbReference>
<feature type="domain" description="Tyr recombinase" evidence="5">
    <location>
        <begin position="209"/>
        <end position="386"/>
    </location>
</feature>
<gene>
    <name evidence="6" type="ORF">COA71_00120</name>
</gene>
<organism evidence="6 7">
    <name type="scientific">SAR86 cluster bacterium</name>
    <dbReference type="NCBI Taxonomy" id="2030880"/>
    <lineage>
        <taxon>Bacteria</taxon>
        <taxon>Pseudomonadati</taxon>
        <taxon>Pseudomonadota</taxon>
        <taxon>Gammaproteobacteria</taxon>
        <taxon>SAR86 cluster</taxon>
    </lineage>
</organism>
<dbReference type="GO" id="GO:0003677">
    <property type="term" value="F:DNA binding"/>
    <property type="evidence" value="ECO:0007669"/>
    <property type="project" value="UniProtKB-KW"/>
</dbReference>
<evidence type="ECO:0000256" key="1">
    <source>
        <dbReference type="ARBA" id="ARBA00008857"/>
    </source>
</evidence>